<evidence type="ECO:0000256" key="3">
    <source>
        <dbReference type="ARBA" id="ARBA00022519"/>
    </source>
</evidence>
<evidence type="ECO:0000313" key="7">
    <source>
        <dbReference type="EMBL" id="SEO67909.1"/>
    </source>
</evidence>
<keyword evidence="6" id="KW-0012">Acyltransferase</keyword>
<accession>A0A1H8RMY1</accession>
<dbReference type="GO" id="GO:0009247">
    <property type="term" value="P:glycolipid biosynthetic process"/>
    <property type="evidence" value="ECO:0007669"/>
    <property type="project" value="UniProtKB-ARBA"/>
</dbReference>
<comment type="subcellular location">
    <subcellularLocation>
        <location evidence="1">Cell inner membrane</location>
    </subcellularLocation>
</comment>
<dbReference type="Proteomes" id="UP000198893">
    <property type="component" value="Unassembled WGS sequence"/>
</dbReference>
<evidence type="ECO:0000256" key="1">
    <source>
        <dbReference type="ARBA" id="ARBA00004533"/>
    </source>
</evidence>
<reference evidence="7 8" key="1">
    <citation type="submission" date="2016-10" db="EMBL/GenBank/DDBJ databases">
        <authorList>
            <person name="de Groot N.N."/>
        </authorList>
    </citation>
    <scope>NUCLEOTIDE SEQUENCE [LARGE SCALE GENOMIC DNA]</scope>
    <source>
        <strain evidence="7 8">DSM 27842</strain>
    </source>
</reference>
<dbReference type="CDD" id="cd07984">
    <property type="entry name" value="LPLAT_LABLAT-like"/>
    <property type="match status" value="1"/>
</dbReference>
<dbReference type="PANTHER" id="PTHR30606">
    <property type="entry name" value="LIPID A BIOSYNTHESIS LAUROYL ACYLTRANSFERASE"/>
    <property type="match status" value="1"/>
</dbReference>
<evidence type="ECO:0000256" key="6">
    <source>
        <dbReference type="ARBA" id="ARBA00023315"/>
    </source>
</evidence>
<dbReference type="OrthoDB" id="9801955at2"/>
<dbReference type="GO" id="GO:0016746">
    <property type="term" value="F:acyltransferase activity"/>
    <property type="evidence" value="ECO:0007669"/>
    <property type="project" value="UniProtKB-KW"/>
</dbReference>
<dbReference type="GO" id="GO:0005886">
    <property type="term" value="C:plasma membrane"/>
    <property type="evidence" value="ECO:0007669"/>
    <property type="project" value="UniProtKB-SubCell"/>
</dbReference>
<keyword evidence="8" id="KW-1185">Reference proteome</keyword>
<evidence type="ECO:0000256" key="4">
    <source>
        <dbReference type="ARBA" id="ARBA00022679"/>
    </source>
</evidence>
<organism evidence="7 8">
    <name type="scientific">Salinihabitans flavidus</name>
    <dbReference type="NCBI Taxonomy" id="569882"/>
    <lineage>
        <taxon>Bacteria</taxon>
        <taxon>Pseudomonadati</taxon>
        <taxon>Pseudomonadota</taxon>
        <taxon>Alphaproteobacteria</taxon>
        <taxon>Rhodobacterales</taxon>
        <taxon>Roseobacteraceae</taxon>
        <taxon>Salinihabitans</taxon>
    </lineage>
</organism>
<name>A0A1H8RMY1_9RHOB</name>
<dbReference type="EMBL" id="FODS01000009">
    <property type="protein sequence ID" value="SEO67909.1"/>
    <property type="molecule type" value="Genomic_DNA"/>
</dbReference>
<dbReference type="STRING" id="569882.SAMN04490248_10959"/>
<dbReference type="InterPro" id="IPR004960">
    <property type="entry name" value="LipA_acyltrans"/>
</dbReference>
<keyword evidence="3" id="KW-0997">Cell inner membrane</keyword>
<evidence type="ECO:0000256" key="5">
    <source>
        <dbReference type="ARBA" id="ARBA00023136"/>
    </source>
</evidence>
<dbReference type="RefSeq" id="WP_093117889.1">
    <property type="nucleotide sequence ID" value="NZ_FODS01000009.1"/>
</dbReference>
<keyword evidence="2" id="KW-1003">Cell membrane</keyword>
<gene>
    <name evidence="7" type="ORF">SAMN04490248_10959</name>
</gene>
<dbReference type="AlphaFoldDB" id="A0A1H8RMY1"/>
<evidence type="ECO:0000313" key="8">
    <source>
        <dbReference type="Proteomes" id="UP000198893"/>
    </source>
</evidence>
<proteinExistence type="predicted"/>
<keyword evidence="5" id="KW-0472">Membrane</keyword>
<dbReference type="Pfam" id="PF03279">
    <property type="entry name" value="Lip_A_acyltrans"/>
    <property type="match status" value="1"/>
</dbReference>
<protein>
    <submittedName>
        <fullName evidence="7">KDO2-lipid IV(A) lauroyltransferase</fullName>
    </submittedName>
</protein>
<evidence type="ECO:0000256" key="2">
    <source>
        <dbReference type="ARBA" id="ARBA00022475"/>
    </source>
</evidence>
<sequence length="307" mass="33812">MTAPEPGRGGLRDIVMNAALGGAIRIALMIPYRARVRAFGWLTSRVIAPLAGHPQRIRANLAHAWPDLPESEVRRLCRDVPDNIGRTMIEIYSGEAFSRHIAATVTPRGPGMAALDAAQQAGRPVILVSGHFGNYDAVRVIVARRGYRIGGLYRPLNNPLFNAHYLRAMERIATPVFPRGRRGLAQMVKFLRAGNTIALLVDQYYNGTVLEFFGKPAPSAISAAEMALKYDALLVPTYAIRQPDGLSFDVVVEEPVPPSDPVTMMQAVADSLEARVRAHPGQWLWVHRRWKPELAGRDVRAETDAPC</sequence>
<keyword evidence="4 7" id="KW-0808">Transferase</keyword>
<dbReference type="PANTHER" id="PTHR30606:SF10">
    <property type="entry name" value="PHOSPHATIDYLINOSITOL MANNOSIDE ACYLTRANSFERASE"/>
    <property type="match status" value="1"/>
</dbReference>